<gene>
    <name evidence="1" type="ORF">X798_05604</name>
</gene>
<accession>A0A238BR82</accession>
<name>A0A238BR82_9BILA</name>
<evidence type="ECO:0000313" key="2">
    <source>
        <dbReference type="Proteomes" id="UP000242913"/>
    </source>
</evidence>
<dbReference type="OrthoDB" id="10068888at2759"/>
<dbReference type="Proteomes" id="UP000242913">
    <property type="component" value="Unassembled WGS sequence"/>
</dbReference>
<dbReference type="AlphaFoldDB" id="A0A238BR82"/>
<dbReference type="EMBL" id="KZ270033">
    <property type="protein sequence ID" value="OZC07376.1"/>
    <property type="molecule type" value="Genomic_DNA"/>
</dbReference>
<keyword evidence="2" id="KW-1185">Reference proteome</keyword>
<evidence type="ECO:0000313" key="1">
    <source>
        <dbReference type="EMBL" id="OZC07376.1"/>
    </source>
</evidence>
<proteinExistence type="predicted"/>
<protein>
    <recommendedName>
        <fullName evidence="3">Homeobox domain-containing protein</fullName>
    </recommendedName>
</protein>
<organism evidence="1 2">
    <name type="scientific">Onchocerca flexuosa</name>
    <dbReference type="NCBI Taxonomy" id="387005"/>
    <lineage>
        <taxon>Eukaryota</taxon>
        <taxon>Metazoa</taxon>
        <taxon>Ecdysozoa</taxon>
        <taxon>Nematoda</taxon>
        <taxon>Chromadorea</taxon>
        <taxon>Rhabditida</taxon>
        <taxon>Spirurina</taxon>
        <taxon>Spiruromorpha</taxon>
        <taxon>Filarioidea</taxon>
        <taxon>Onchocercidae</taxon>
        <taxon>Onchocerca</taxon>
    </lineage>
</organism>
<dbReference type="Gene3D" id="1.10.10.60">
    <property type="entry name" value="Homeodomain-like"/>
    <property type="match status" value="1"/>
</dbReference>
<evidence type="ECO:0008006" key="3">
    <source>
        <dbReference type="Google" id="ProtNLM"/>
    </source>
</evidence>
<feature type="non-terminal residue" evidence="1">
    <location>
        <position position="64"/>
    </location>
</feature>
<reference evidence="1 2" key="1">
    <citation type="submission" date="2015-12" db="EMBL/GenBank/DDBJ databases">
        <title>Draft genome of the nematode, Onchocerca flexuosa.</title>
        <authorList>
            <person name="Mitreva M."/>
        </authorList>
    </citation>
    <scope>NUCLEOTIDE SEQUENCE [LARGE SCALE GENOMIC DNA]</scope>
    <source>
        <strain evidence="1">Red Deer</strain>
    </source>
</reference>
<sequence length="64" mass="7294">MSITVKFVCMKALYIDVLVFLMSSGTINYACKRKDEQQINGASQPATPKKPRLVFTDIQRRTLQ</sequence>